<feature type="domain" description="DNA2/NAM7 helicase helicase" evidence="6">
    <location>
        <begin position="316"/>
        <end position="386"/>
    </location>
</feature>
<evidence type="ECO:0000256" key="5">
    <source>
        <dbReference type="ARBA" id="ARBA00022840"/>
    </source>
</evidence>
<evidence type="ECO:0000259" key="7">
    <source>
        <dbReference type="Pfam" id="PF13087"/>
    </source>
</evidence>
<dbReference type="InterPro" id="IPR041677">
    <property type="entry name" value="DNA2/NAM7_AAA_11"/>
</dbReference>
<dbReference type="Pfam" id="PF13086">
    <property type="entry name" value="AAA_11"/>
    <property type="match status" value="1"/>
</dbReference>
<evidence type="ECO:0000259" key="6">
    <source>
        <dbReference type="Pfam" id="PF13086"/>
    </source>
</evidence>
<gene>
    <name evidence="8" type="ORF">JPM2_2250</name>
</gene>
<dbReference type="PANTHER" id="PTHR43788">
    <property type="entry name" value="DNA2/NAM7 HELICASE FAMILY MEMBER"/>
    <property type="match status" value="1"/>
</dbReference>
<comment type="similarity">
    <text evidence="1">Belongs to the DNA2/NAM7 helicase family.</text>
</comment>
<dbReference type="Pfam" id="PF13087">
    <property type="entry name" value="AAA_12"/>
    <property type="match status" value="1"/>
</dbReference>
<keyword evidence="3" id="KW-0378">Hydrolase</keyword>
<dbReference type="Proteomes" id="UP000464317">
    <property type="component" value="Chromosome"/>
</dbReference>
<keyword evidence="4" id="KW-0347">Helicase</keyword>
<protein>
    <recommendedName>
        <fullName evidence="10">ATP-binding protein</fullName>
    </recommendedName>
</protein>
<dbReference type="KEGG" id="mfel:JPM2_2250"/>
<name>A0A809RT84_9BACT</name>
<dbReference type="InterPro" id="IPR041679">
    <property type="entry name" value="DNA2/NAM7-like_C"/>
</dbReference>
<dbReference type="GO" id="GO:0016787">
    <property type="term" value="F:hydrolase activity"/>
    <property type="evidence" value="ECO:0007669"/>
    <property type="project" value="UniProtKB-KW"/>
</dbReference>
<accession>A0A809RT84</accession>
<evidence type="ECO:0000256" key="4">
    <source>
        <dbReference type="ARBA" id="ARBA00022806"/>
    </source>
</evidence>
<organism evidence="8 9">
    <name type="scientific">Mycoplasmopsis felis</name>
    <dbReference type="NCBI Taxonomy" id="33923"/>
    <lineage>
        <taxon>Bacteria</taxon>
        <taxon>Bacillati</taxon>
        <taxon>Mycoplasmatota</taxon>
        <taxon>Mycoplasmoidales</taxon>
        <taxon>Metamycoplasmataceae</taxon>
        <taxon>Mycoplasmopsis</taxon>
    </lineage>
</organism>
<dbReference type="SUPFAM" id="SSF52540">
    <property type="entry name" value="P-loop containing nucleoside triphosphate hydrolases"/>
    <property type="match status" value="1"/>
</dbReference>
<dbReference type="RefSeq" id="WP_161553033.1">
    <property type="nucleotide sequence ID" value="NZ_AP022325.1"/>
</dbReference>
<evidence type="ECO:0000313" key="8">
    <source>
        <dbReference type="EMBL" id="BBU47532.1"/>
    </source>
</evidence>
<feature type="domain" description="DNA2/NAM7 helicase-like C-terminal" evidence="7">
    <location>
        <begin position="701"/>
        <end position="878"/>
    </location>
</feature>
<evidence type="ECO:0000313" key="9">
    <source>
        <dbReference type="Proteomes" id="UP000464317"/>
    </source>
</evidence>
<evidence type="ECO:0000256" key="3">
    <source>
        <dbReference type="ARBA" id="ARBA00022801"/>
    </source>
</evidence>
<dbReference type="EMBL" id="AP022325">
    <property type="protein sequence ID" value="BBU47532.1"/>
    <property type="molecule type" value="Genomic_DNA"/>
</dbReference>
<keyword evidence="2" id="KW-0547">Nucleotide-binding</keyword>
<dbReference type="GO" id="GO:0005524">
    <property type="term" value="F:ATP binding"/>
    <property type="evidence" value="ECO:0007669"/>
    <property type="project" value="UniProtKB-KW"/>
</dbReference>
<evidence type="ECO:0000256" key="2">
    <source>
        <dbReference type="ARBA" id="ARBA00022741"/>
    </source>
</evidence>
<keyword evidence="9" id="KW-1185">Reference proteome</keyword>
<dbReference type="InterPro" id="IPR027417">
    <property type="entry name" value="P-loop_NTPase"/>
</dbReference>
<evidence type="ECO:0000256" key="1">
    <source>
        <dbReference type="ARBA" id="ARBA00007913"/>
    </source>
</evidence>
<sequence>MDLQKYKIILDNLLNIKSGEPDIFTHTNNKNHFDLFSILRQDEFDEVIYNEKFEVSLLNGNLTDFINELRKTKTIEDLIYLNDKILKEKILKQNNIDTNNDFTDEQFKLLNKLELIQQKTINVWKLLNVTINDIIDLRNIWPLHIGFLFLSVRVEEKVVYAPLFFKEAYITFKNGLPYLTCDSEIKINEKLMFFLNNNGFYLNFENLLNNQIINDVVKMLQRDWKNLYTLPNNIYSNFINLNKEEINNLNIIFHPGVVLGIYNPSGGYARARMKEIIENNELDDIIQVEFNKTKYKNAIDKYLYNPEFSLFNLTKSNLSQDKAVISALCQNTIIQGPPGTGKSQTIVNLLSNILIYGKTAIVASQKKAALEVIQERLGKLSAFCLFNLNTKEKKKNFYKPIKEYLKMLEHFNSKTTIEKSPFINKFEINYLNNINNFLDLEDTDKVFKSYYYLSKYKTEPNYYENAILLSSIPKDLKFTTSKIDYDTLTYDLLNINNIRFKPFFPKYWKIRKISKNLKNHFDGFSGSLAKVVKLFQDVNIKNTSKNNPFIKVNDSINTYQKIDYNQFLVKPEIIEKLVCERIVNKVNNFSIEQMRLYKEFAQSVRVENLPPTKFIKKYSEMIKNIFPILVATPDSDLSVWNKNEFDYGILDEASQIFIEYGLPILYLSKIKVLSGDNEQMKPTNWFSSRSSDETIFGTVDSLLDYVSSLGVYEILLDKNYRSNSASLMTFSSKYFYNSQLDVVNLCNNKEKKPIEVIEVQGQWLDNKNIIEKDKAIEIVSQNLDKYNKIILLSLNAKQKEYILEEIYKNHLNLQKAIESKQLLLRNLENIQGDEADLVVITVAYDKYTKFSSAYVSRYGGKNSLNVAISRAKEKMIVVKTIKSNELTISDNSTEDLKIFKTWLEFLELGETEKTELLLKNVNNQNIKELKKEKKHIWFKSLVIEEFEKEINNPNIFQIKEDYNIGSLNIDLVILKNKTPYKCIIFDTFEYGSTPIEEYVKIRDKYRYLCAKKYDTYIINPISWVEFQNQINNWFELSEEELIEIQENTSKNQYLLEDNFQYKESENNNEYTDKTFIKENDKSNYLLDDVNIEIIIPEEQVIDNKETKIKETEQSNIDDLVSGEINSILLSQTQEIDFIEINQTNTNKSDLVQNFKEQPNHQLVDNKNEENYWSSLNIDVKNSTKINENEIYDDTSNWMITGNEFEEDWEEDKK</sequence>
<evidence type="ECO:0008006" key="10">
    <source>
        <dbReference type="Google" id="ProtNLM"/>
    </source>
</evidence>
<keyword evidence="5" id="KW-0067">ATP-binding</keyword>
<dbReference type="GO" id="GO:0043139">
    <property type="term" value="F:5'-3' DNA helicase activity"/>
    <property type="evidence" value="ECO:0007669"/>
    <property type="project" value="TreeGrafter"/>
</dbReference>
<dbReference type="Gene3D" id="3.40.50.300">
    <property type="entry name" value="P-loop containing nucleotide triphosphate hydrolases"/>
    <property type="match status" value="3"/>
</dbReference>
<dbReference type="InterPro" id="IPR050534">
    <property type="entry name" value="Coronavir_polyprotein_1ab"/>
</dbReference>
<reference evidence="8 9" key="1">
    <citation type="submission" date="2020-01" db="EMBL/GenBank/DDBJ databases">
        <title>Complete genome sequence of Mycoplasma felis strain Myco-2.</title>
        <authorList>
            <person name="Kinoshita Y."/>
            <person name="Niwa H."/>
            <person name="Uchida-Fujii E."/>
            <person name="Nukada T."/>
        </authorList>
    </citation>
    <scope>NUCLEOTIDE SEQUENCE [LARGE SCALE GENOMIC DNA]</scope>
    <source>
        <strain evidence="8 9">Myco-2</strain>
    </source>
</reference>
<dbReference type="PANTHER" id="PTHR43788:SF8">
    <property type="entry name" value="DNA-BINDING PROTEIN SMUBP-2"/>
    <property type="match status" value="1"/>
</dbReference>
<proteinExistence type="inferred from homology"/>
<dbReference type="AlphaFoldDB" id="A0A809RT84"/>